<dbReference type="AlphaFoldDB" id="A0A4R8LJL2"/>
<keyword evidence="2" id="KW-1133">Transmembrane helix</keyword>
<evidence type="ECO:0000256" key="2">
    <source>
        <dbReference type="SAM" id="Phobius"/>
    </source>
</evidence>
<protein>
    <submittedName>
        <fullName evidence="3">Uncharacterized protein</fullName>
    </submittedName>
</protein>
<sequence>MDEMDMNAPQSSLNPLNPNDPILPNGVPASDQKTLTQIGAALYLTIWILAFGLPSESFKRKHKPAIIAYAIFQILLVMFVILPEKEREAAASFKRAVAKARRSGAIY</sequence>
<feature type="compositionally biased region" description="Low complexity" evidence="1">
    <location>
        <begin position="13"/>
        <end position="25"/>
    </location>
</feature>
<keyword evidence="4" id="KW-1185">Reference proteome</keyword>
<feature type="region of interest" description="Disordered" evidence="1">
    <location>
        <begin position="1"/>
        <end position="28"/>
    </location>
</feature>
<evidence type="ECO:0000256" key="1">
    <source>
        <dbReference type="SAM" id="MobiDB-lite"/>
    </source>
</evidence>
<dbReference type="Proteomes" id="UP000294581">
    <property type="component" value="Unassembled WGS sequence"/>
</dbReference>
<feature type="transmembrane region" description="Helical" evidence="2">
    <location>
        <begin position="65"/>
        <end position="82"/>
    </location>
</feature>
<reference evidence="3 4" key="1">
    <citation type="submission" date="2019-03" db="EMBL/GenBank/DDBJ databases">
        <title>Genomic Encyclopedia of Type Strains, Phase IV (KMG-IV): sequencing the most valuable type-strain genomes for metagenomic binning, comparative biology and taxonomic classification.</title>
        <authorList>
            <person name="Goeker M."/>
        </authorList>
    </citation>
    <scope>NUCLEOTIDE SEQUENCE [LARGE SCALE GENOMIC DNA]</scope>
    <source>
        <strain evidence="3 4">DSM 17974</strain>
    </source>
</reference>
<proteinExistence type="predicted"/>
<dbReference type="EMBL" id="SORF01000010">
    <property type="protein sequence ID" value="TDY44005.1"/>
    <property type="molecule type" value="Genomic_DNA"/>
</dbReference>
<gene>
    <name evidence="3" type="ORF">C7445_11049</name>
</gene>
<comment type="caution">
    <text evidence="3">The sequence shown here is derived from an EMBL/GenBank/DDBJ whole genome shotgun (WGS) entry which is preliminary data.</text>
</comment>
<keyword evidence="2" id="KW-0812">Transmembrane</keyword>
<name>A0A4R8LJL2_9BACL</name>
<feature type="transmembrane region" description="Helical" evidence="2">
    <location>
        <begin position="34"/>
        <end position="53"/>
    </location>
</feature>
<organism evidence="3 4">
    <name type="scientific">Alicyclobacillus sacchari</name>
    <dbReference type="NCBI Taxonomy" id="392010"/>
    <lineage>
        <taxon>Bacteria</taxon>
        <taxon>Bacillati</taxon>
        <taxon>Bacillota</taxon>
        <taxon>Bacilli</taxon>
        <taxon>Bacillales</taxon>
        <taxon>Alicyclobacillaceae</taxon>
        <taxon>Alicyclobacillus</taxon>
    </lineage>
</organism>
<evidence type="ECO:0000313" key="4">
    <source>
        <dbReference type="Proteomes" id="UP000294581"/>
    </source>
</evidence>
<evidence type="ECO:0000313" key="3">
    <source>
        <dbReference type="EMBL" id="TDY44005.1"/>
    </source>
</evidence>
<keyword evidence="2" id="KW-0472">Membrane</keyword>
<dbReference type="RefSeq" id="WP_134160140.1">
    <property type="nucleotide sequence ID" value="NZ_SORF01000010.1"/>
</dbReference>
<accession>A0A4R8LJL2</accession>